<dbReference type="Proteomes" id="UP001165042">
    <property type="component" value="Unassembled WGS sequence"/>
</dbReference>
<evidence type="ECO:0000259" key="1">
    <source>
        <dbReference type="Pfam" id="PF02441"/>
    </source>
</evidence>
<dbReference type="GO" id="GO:0010181">
    <property type="term" value="F:FMN binding"/>
    <property type="evidence" value="ECO:0007669"/>
    <property type="project" value="TreeGrafter"/>
</dbReference>
<dbReference type="AlphaFoldDB" id="A0A9W6QRH3"/>
<dbReference type="InterPro" id="IPR003382">
    <property type="entry name" value="Flavoprotein"/>
</dbReference>
<organism evidence="2 3">
    <name type="scientific">Actinokineospora globicatena</name>
    <dbReference type="NCBI Taxonomy" id="103729"/>
    <lineage>
        <taxon>Bacteria</taxon>
        <taxon>Bacillati</taxon>
        <taxon>Actinomycetota</taxon>
        <taxon>Actinomycetes</taxon>
        <taxon>Pseudonocardiales</taxon>
        <taxon>Pseudonocardiaceae</taxon>
        <taxon>Actinokineospora</taxon>
    </lineage>
</organism>
<reference evidence="2" key="1">
    <citation type="submission" date="2023-02" db="EMBL/GenBank/DDBJ databases">
        <title>Actinokineospora globicatena NBRC 15670.</title>
        <authorList>
            <person name="Ichikawa N."/>
            <person name="Sato H."/>
            <person name="Tonouchi N."/>
        </authorList>
    </citation>
    <scope>NUCLEOTIDE SEQUENCE</scope>
    <source>
        <strain evidence="2">NBRC 15670</strain>
    </source>
</reference>
<evidence type="ECO:0000313" key="3">
    <source>
        <dbReference type="Proteomes" id="UP001165042"/>
    </source>
</evidence>
<evidence type="ECO:0000313" key="2">
    <source>
        <dbReference type="EMBL" id="GLW93314.1"/>
    </source>
</evidence>
<sequence length="181" mass="19216">MTPRILIGATGSIAVTALPLYLTELRATLGATITVLMTHTATLFLPPHTVAMHADRVISGESPTDWPTDKPSRLAAEHDLCVVLPATAHILAAAATGSAPNRLATVILSARRGTLFFPSMGAAMWEKPAVQRNITQLQADGHHLPPPEWHTTTDIHTGALSHHPTIPSPATVTKTISDLLD</sequence>
<dbReference type="RefSeq" id="WP_253841480.1">
    <property type="nucleotide sequence ID" value="NZ_BAAAVC010000004.1"/>
</dbReference>
<dbReference type="GO" id="GO:0004633">
    <property type="term" value="F:phosphopantothenoylcysteine decarboxylase activity"/>
    <property type="evidence" value="ECO:0007669"/>
    <property type="project" value="TreeGrafter"/>
</dbReference>
<name>A0A9W6QRH3_9PSEU</name>
<dbReference type="Pfam" id="PF02441">
    <property type="entry name" value="Flavoprotein"/>
    <property type="match status" value="1"/>
</dbReference>
<dbReference type="GO" id="GO:0015937">
    <property type="term" value="P:coenzyme A biosynthetic process"/>
    <property type="evidence" value="ECO:0007669"/>
    <property type="project" value="TreeGrafter"/>
</dbReference>
<dbReference type="PANTHER" id="PTHR14359">
    <property type="entry name" value="HOMO-OLIGOMERIC FLAVIN CONTAINING CYS DECARBOXYLASE FAMILY"/>
    <property type="match status" value="1"/>
</dbReference>
<dbReference type="InterPro" id="IPR036551">
    <property type="entry name" value="Flavin_trans-like"/>
</dbReference>
<keyword evidence="3" id="KW-1185">Reference proteome</keyword>
<dbReference type="GO" id="GO:0071513">
    <property type="term" value="C:phosphopantothenoylcysteine decarboxylase complex"/>
    <property type="evidence" value="ECO:0007669"/>
    <property type="project" value="TreeGrafter"/>
</dbReference>
<accession>A0A9W6QRH3</accession>
<dbReference type="Gene3D" id="3.40.50.1950">
    <property type="entry name" value="Flavin prenyltransferase-like"/>
    <property type="match status" value="1"/>
</dbReference>
<feature type="domain" description="Flavoprotein" evidence="1">
    <location>
        <begin position="4"/>
        <end position="142"/>
    </location>
</feature>
<gene>
    <name evidence="2" type="ORF">Aglo03_41300</name>
</gene>
<comment type="caution">
    <text evidence="2">The sequence shown here is derived from an EMBL/GenBank/DDBJ whole genome shotgun (WGS) entry which is preliminary data.</text>
</comment>
<dbReference type="PANTHER" id="PTHR14359:SF6">
    <property type="entry name" value="PHOSPHOPANTOTHENOYLCYSTEINE DECARBOXYLASE"/>
    <property type="match status" value="1"/>
</dbReference>
<proteinExistence type="predicted"/>
<dbReference type="EMBL" id="BSSD01000006">
    <property type="protein sequence ID" value="GLW93314.1"/>
    <property type="molecule type" value="Genomic_DNA"/>
</dbReference>
<protein>
    <submittedName>
        <fullName evidence="2">Phosphopantothenoylcysteine decarboxylase</fullName>
    </submittedName>
</protein>
<dbReference type="SUPFAM" id="SSF52507">
    <property type="entry name" value="Homo-oligomeric flavin-containing Cys decarboxylases, HFCD"/>
    <property type="match status" value="1"/>
</dbReference>